<dbReference type="KEGG" id="nev:NTE_03363"/>
<protein>
    <recommendedName>
        <fullName evidence="4">Exo-alpha-sialidase</fullName>
    </recommendedName>
</protein>
<evidence type="ECO:0008006" key="4">
    <source>
        <dbReference type="Google" id="ProtNLM"/>
    </source>
</evidence>
<feature type="transmembrane region" description="Helical" evidence="1">
    <location>
        <begin position="20"/>
        <end position="41"/>
    </location>
</feature>
<accession>A0A075MUP6</accession>
<dbReference type="InterPro" id="IPR036278">
    <property type="entry name" value="Sialidase_sf"/>
</dbReference>
<evidence type="ECO:0000313" key="2">
    <source>
        <dbReference type="EMBL" id="AIF85391.1"/>
    </source>
</evidence>
<keyword evidence="1" id="KW-0812">Transmembrane</keyword>
<dbReference type="eggNOG" id="ENOG502N5KX">
    <property type="taxonomic scope" value="Archaea"/>
</dbReference>
<evidence type="ECO:0000256" key="1">
    <source>
        <dbReference type="SAM" id="Phobius"/>
    </source>
</evidence>
<evidence type="ECO:0000313" key="3">
    <source>
        <dbReference type="Proteomes" id="UP000028194"/>
    </source>
</evidence>
<keyword evidence="1" id="KW-0472">Membrane</keyword>
<dbReference type="Proteomes" id="UP000028194">
    <property type="component" value="Chromosome"/>
</dbReference>
<dbReference type="SUPFAM" id="SSF50939">
    <property type="entry name" value="Sialidases"/>
    <property type="match status" value="2"/>
</dbReference>
<dbReference type="CDD" id="cd15482">
    <property type="entry name" value="Sialidase_non-viral"/>
    <property type="match status" value="1"/>
</dbReference>
<sequence length="787" mass="84887">MKKFRGDSSIRCSRVTVTRFLAIFVAIMISLSTFPLSASLFNIHWQNSDAQAAGSSSPTIEPLQVSSDTITRTVTYPVLQAQGESQPSTITQTMTWYTNGTLGVADSRGYSYRISSIPTSTTTTTNTNATVPQGSSFSLLQNSTMVDQKVVTSTGLQYDVYWKAVQNENGYADRYKFTIVGTSPSPSKISLHVSTDQYIILQEDGFLTSFSTVPTSDKSELLPFISKFSNSTVIGLGIDWSDAVTSGYKMAFNSTSSSIEVPVENSSSFSIDPTTVASITSSVSPSSSDYYQGQRRLAQFDGVLFAFFYDAANQNLAYRTSTDDGATWSSTTDVSTGQMATDTNTWTIVYSTPDDIINRITLFYGVPSGSTTNVYAKRGTVSGSSITWNNATLLFSATNDVQCGAGICLSPAANTDTTNANIFAEFRWFTGSAWNYKILKSTDGGLTWSTSLNTVSPGYGTRFPSILGKLESGKMLFAFARYDASEFYYRTYDGTSWSAVSVTSGAGMANPSIKQISSDGDSLQTVYVAYLTGGNSGSLKIAKWYGNGTFQSFETADSTLSHALPSLTTTEYDVIHAYSLSGGKVYDTRNVDGSWLAPLNPFGTSFTSPDQLTSAISKAAALWEEGTSSPWDLRIGVNPEWDSSTGYQVSTDTNNQNEPTIAVRTTNASQIVVGANNINRSTDVLNCTIYQSQNGGTTWSMRTHLSKQNATDYMSDPVVTSSENGNFYFTCVEIPKGHGNNYYIRLGTSTDGGLTWTNVTTAFSTSTSGADKPWIAADAGGQFAICK</sequence>
<dbReference type="Gene3D" id="2.120.10.10">
    <property type="match status" value="2"/>
</dbReference>
<proteinExistence type="predicted"/>
<organism evidence="2 3">
    <name type="scientific">Candidatus Nitrososphaera evergladensis SR1</name>
    <dbReference type="NCBI Taxonomy" id="1459636"/>
    <lineage>
        <taxon>Archaea</taxon>
        <taxon>Nitrososphaerota</taxon>
        <taxon>Nitrososphaeria</taxon>
        <taxon>Nitrososphaerales</taxon>
        <taxon>Nitrososphaeraceae</taxon>
        <taxon>Nitrososphaera</taxon>
    </lineage>
</organism>
<keyword evidence="1" id="KW-1133">Transmembrane helix</keyword>
<name>A0A075MUP6_9ARCH</name>
<reference evidence="2 3" key="1">
    <citation type="journal article" date="2014" name="PLoS ONE">
        <title>Genome Sequence of Candidatus Nitrososphaera evergladensis from Group I.1b Enriched from Everglades Soil Reveals Novel Genomic Features of the Ammonia-Oxidizing Archaea.</title>
        <authorList>
            <person name="Zhalnina K.V."/>
            <person name="Dias R."/>
            <person name="Leonard M.T."/>
            <person name="Dorr de Quadros P."/>
            <person name="Camargo F.A."/>
            <person name="Drew J.C."/>
            <person name="Farmerie W.G."/>
            <person name="Daroub S.H."/>
            <person name="Triplett E.W."/>
        </authorList>
    </citation>
    <scope>NUCLEOTIDE SEQUENCE [LARGE SCALE GENOMIC DNA]</scope>
    <source>
        <strain evidence="2 3">SR1</strain>
    </source>
</reference>
<gene>
    <name evidence="2" type="ORF">NTE_03363</name>
</gene>
<dbReference type="AlphaFoldDB" id="A0A075MUP6"/>
<keyword evidence="3" id="KW-1185">Reference proteome</keyword>
<dbReference type="HOGENOM" id="CLU_356262_0_0_2"/>
<dbReference type="EMBL" id="CP007174">
    <property type="protein sequence ID" value="AIF85391.1"/>
    <property type="molecule type" value="Genomic_DNA"/>
</dbReference>